<dbReference type="SUPFAM" id="SSF47336">
    <property type="entry name" value="ACP-like"/>
    <property type="match status" value="1"/>
</dbReference>
<dbReference type="Pfam" id="PF14765">
    <property type="entry name" value="PS-DH"/>
    <property type="match status" value="1"/>
</dbReference>
<organism evidence="14 15">
    <name type="scientific">Streptomyces griseoaurantiacus</name>
    <dbReference type="NCBI Taxonomy" id="68213"/>
    <lineage>
        <taxon>Bacteria</taxon>
        <taxon>Bacillati</taxon>
        <taxon>Actinomycetota</taxon>
        <taxon>Actinomycetes</taxon>
        <taxon>Kitasatosporales</taxon>
        <taxon>Streptomycetaceae</taxon>
        <taxon>Streptomyces</taxon>
        <taxon>Streptomyces aurantiacus group</taxon>
    </lineage>
</organism>
<feature type="domain" description="PKS/mFAS DH" evidence="13">
    <location>
        <begin position="889"/>
        <end position="1161"/>
    </location>
</feature>
<dbReference type="PROSITE" id="PS52019">
    <property type="entry name" value="PKS_MFAS_DH"/>
    <property type="match status" value="1"/>
</dbReference>
<keyword evidence="4" id="KW-0808">Transferase</keyword>
<dbReference type="Gene3D" id="3.30.70.3290">
    <property type="match status" value="1"/>
</dbReference>
<dbReference type="SUPFAM" id="SSF52151">
    <property type="entry name" value="FabD/lysophospholipase-like"/>
    <property type="match status" value="1"/>
</dbReference>
<dbReference type="GO" id="GO:0004312">
    <property type="term" value="F:fatty acid synthase activity"/>
    <property type="evidence" value="ECO:0007669"/>
    <property type="project" value="TreeGrafter"/>
</dbReference>
<dbReference type="GO" id="GO:0031177">
    <property type="term" value="F:phosphopantetheine binding"/>
    <property type="evidence" value="ECO:0007669"/>
    <property type="project" value="InterPro"/>
</dbReference>
<evidence type="ECO:0000256" key="3">
    <source>
        <dbReference type="ARBA" id="ARBA00022553"/>
    </source>
</evidence>
<dbReference type="InterPro" id="IPR013217">
    <property type="entry name" value="Methyltransf_12"/>
</dbReference>
<dbReference type="SMART" id="SM00826">
    <property type="entry name" value="PKS_DH"/>
    <property type="match status" value="1"/>
</dbReference>
<dbReference type="SMART" id="SM00822">
    <property type="entry name" value="PKS_KR"/>
    <property type="match status" value="1"/>
</dbReference>
<evidence type="ECO:0000256" key="7">
    <source>
        <dbReference type="ARBA" id="ARBA00023268"/>
    </source>
</evidence>
<dbReference type="Pfam" id="PF08242">
    <property type="entry name" value="Methyltransf_12"/>
    <property type="match status" value="1"/>
</dbReference>
<dbReference type="InterPro" id="IPR018201">
    <property type="entry name" value="Ketoacyl_synth_AS"/>
</dbReference>
<gene>
    <name evidence="14" type="ORF">H1X69_03975</name>
</gene>
<evidence type="ECO:0000256" key="2">
    <source>
        <dbReference type="ARBA" id="ARBA00022450"/>
    </source>
</evidence>
<dbReference type="InterPro" id="IPR020806">
    <property type="entry name" value="PKS_PP-bd"/>
</dbReference>
<dbReference type="InterPro" id="IPR013968">
    <property type="entry name" value="PKS_KR"/>
</dbReference>
<comment type="pathway">
    <text evidence="1">Antibiotic biosynthesis.</text>
</comment>
<dbReference type="InterPro" id="IPR036291">
    <property type="entry name" value="NAD(P)-bd_dom_sf"/>
</dbReference>
<dbReference type="GO" id="GO:0016491">
    <property type="term" value="F:oxidoreductase activity"/>
    <property type="evidence" value="ECO:0007669"/>
    <property type="project" value="InterPro"/>
</dbReference>
<dbReference type="InterPro" id="IPR050091">
    <property type="entry name" value="PKS_NRPS_Biosynth_Enz"/>
</dbReference>
<evidence type="ECO:0000256" key="9">
    <source>
        <dbReference type="PROSITE-ProRule" id="PRU01363"/>
    </source>
</evidence>
<feature type="active site" description="Proton acceptor; for dehydratase activity" evidence="9">
    <location>
        <position position="918"/>
    </location>
</feature>
<evidence type="ECO:0000313" key="14">
    <source>
        <dbReference type="EMBL" id="MBA5220578.1"/>
    </source>
</evidence>
<evidence type="ECO:0000256" key="4">
    <source>
        <dbReference type="ARBA" id="ARBA00022679"/>
    </source>
</evidence>
<name>A0A7W2DPE8_9ACTN</name>
<dbReference type="InterPro" id="IPR020841">
    <property type="entry name" value="PKS_Beta-ketoAc_synthase_dom"/>
</dbReference>
<dbReference type="InterPro" id="IPR057326">
    <property type="entry name" value="KR_dom"/>
</dbReference>
<dbReference type="EMBL" id="JACERG010000003">
    <property type="protein sequence ID" value="MBA5220578.1"/>
    <property type="molecule type" value="Genomic_DNA"/>
</dbReference>
<keyword evidence="2" id="KW-0596">Phosphopantetheine</keyword>
<dbReference type="SMART" id="SM00825">
    <property type="entry name" value="PKS_KS"/>
    <property type="match status" value="1"/>
</dbReference>
<dbReference type="SUPFAM" id="SSF53901">
    <property type="entry name" value="Thiolase-like"/>
    <property type="match status" value="1"/>
</dbReference>
<dbReference type="FunFam" id="3.40.50.720:FF:000209">
    <property type="entry name" value="Polyketide synthase Pks12"/>
    <property type="match status" value="1"/>
</dbReference>
<feature type="region of interest" description="N-terminal hotdog fold" evidence="9">
    <location>
        <begin position="889"/>
        <end position="1008"/>
    </location>
</feature>
<dbReference type="SUPFAM" id="SSF53335">
    <property type="entry name" value="S-adenosyl-L-methionine-dependent methyltransferases"/>
    <property type="match status" value="1"/>
</dbReference>
<dbReference type="Gene3D" id="1.10.1200.10">
    <property type="entry name" value="ACP-like"/>
    <property type="match status" value="1"/>
</dbReference>
<feature type="compositionally biased region" description="Low complexity" evidence="10">
    <location>
        <begin position="1644"/>
        <end position="1662"/>
    </location>
</feature>
<dbReference type="InterPro" id="IPR016036">
    <property type="entry name" value="Malonyl_transacylase_ACP-bd"/>
</dbReference>
<dbReference type="Gene3D" id="3.10.129.110">
    <property type="entry name" value="Polyketide synthase dehydratase"/>
    <property type="match status" value="1"/>
</dbReference>
<dbReference type="CDD" id="cd05195">
    <property type="entry name" value="enoyl_red"/>
    <property type="match status" value="1"/>
</dbReference>
<dbReference type="Pfam" id="PF16197">
    <property type="entry name" value="KAsynt_C_assoc"/>
    <property type="match status" value="1"/>
</dbReference>
<dbReference type="GO" id="GO:0017000">
    <property type="term" value="P:antibiotic biosynthetic process"/>
    <property type="evidence" value="ECO:0007669"/>
    <property type="project" value="UniProtKB-KW"/>
</dbReference>
<evidence type="ECO:0000256" key="5">
    <source>
        <dbReference type="ARBA" id="ARBA00022857"/>
    </source>
</evidence>
<dbReference type="InterPro" id="IPR020843">
    <property type="entry name" value="ER"/>
</dbReference>
<dbReference type="InterPro" id="IPR016039">
    <property type="entry name" value="Thiolase-like"/>
</dbReference>
<dbReference type="InterPro" id="IPR036736">
    <property type="entry name" value="ACP-like_sf"/>
</dbReference>
<dbReference type="InterPro" id="IPR014043">
    <property type="entry name" value="Acyl_transferase_dom"/>
</dbReference>
<evidence type="ECO:0000313" key="15">
    <source>
        <dbReference type="Proteomes" id="UP000587608"/>
    </source>
</evidence>
<dbReference type="Gene3D" id="3.90.180.10">
    <property type="entry name" value="Medium-chain alcohol dehydrogenases, catalytic domain"/>
    <property type="match status" value="1"/>
</dbReference>
<dbReference type="Pfam" id="PF00550">
    <property type="entry name" value="PP-binding"/>
    <property type="match status" value="1"/>
</dbReference>
<dbReference type="InterPro" id="IPR029063">
    <property type="entry name" value="SAM-dependent_MTases_sf"/>
</dbReference>
<dbReference type="InterPro" id="IPR016035">
    <property type="entry name" value="Acyl_Trfase/lysoPLipase"/>
</dbReference>
<evidence type="ECO:0000256" key="1">
    <source>
        <dbReference type="ARBA" id="ARBA00004792"/>
    </source>
</evidence>
<feature type="active site" description="Proton donor; for dehydratase activity" evidence="9">
    <location>
        <position position="1079"/>
    </location>
</feature>
<dbReference type="InterPro" id="IPR042104">
    <property type="entry name" value="PKS_dehydratase_sf"/>
</dbReference>
<dbReference type="Pfam" id="PF00107">
    <property type="entry name" value="ADH_zinc_N"/>
    <property type="match status" value="1"/>
</dbReference>
<dbReference type="SUPFAM" id="SSF50129">
    <property type="entry name" value="GroES-like"/>
    <property type="match status" value="1"/>
</dbReference>
<dbReference type="Pfam" id="PF00109">
    <property type="entry name" value="ketoacyl-synt"/>
    <property type="match status" value="1"/>
</dbReference>
<dbReference type="InterPro" id="IPR009081">
    <property type="entry name" value="PP-bd_ACP"/>
</dbReference>
<dbReference type="RefSeq" id="WP_191851919.1">
    <property type="nucleotide sequence ID" value="NZ_JACERG010000003.1"/>
</dbReference>
<keyword evidence="5" id="KW-0521">NADP</keyword>
<dbReference type="Pfam" id="PF08240">
    <property type="entry name" value="ADH_N"/>
    <property type="match status" value="1"/>
</dbReference>
<evidence type="ECO:0000259" key="11">
    <source>
        <dbReference type="PROSITE" id="PS50075"/>
    </source>
</evidence>
<proteinExistence type="predicted"/>
<dbReference type="InterPro" id="IPR013154">
    <property type="entry name" value="ADH-like_N"/>
</dbReference>
<keyword evidence="7" id="KW-0511">Multifunctional enzyme</keyword>
<dbReference type="PROSITE" id="PS50075">
    <property type="entry name" value="CARRIER"/>
    <property type="match status" value="1"/>
</dbReference>
<dbReference type="PROSITE" id="PS00606">
    <property type="entry name" value="KS3_1"/>
    <property type="match status" value="1"/>
</dbReference>
<dbReference type="InterPro" id="IPR001227">
    <property type="entry name" value="Ac_transferase_dom_sf"/>
</dbReference>
<evidence type="ECO:0000259" key="13">
    <source>
        <dbReference type="PROSITE" id="PS52019"/>
    </source>
</evidence>
<dbReference type="Gene3D" id="3.40.50.150">
    <property type="entry name" value="Vaccinia Virus protein VP39"/>
    <property type="match status" value="1"/>
</dbReference>
<evidence type="ECO:0000259" key="12">
    <source>
        <dbReference type="PROSITE" id="PS52004"/>
    </source>
</evidence>
<dbReference type="GO" id="GO:0004315">
    <property type="term" value="F:3-oxoacyl-[acyl-carrier-protein] synthase activity"/>
    <property type="evidence" value="ECO:0007669"/>
    <property type="project" value="InterPro"/>
</dbReference>
<feature type="domain" description="Carrier" evidence="11">
    <location>
        <begin position="2441"/>
        <end position="2515"/>
    </location>
</feature>
<evidence type="ECO:0000256" key="10">
    <source>
        <dbReference type="SAM" id="MobiDB-lite"/>
    </source>
</evidence>
<protein>
    <submittedName>
        <fullName evidence="14">SDR family NAD(P)-dependent oxidoreductase</fullName>
    </submittedName>
</protein>
<dbReference type="SUPFAM" id="SSF51735">
    <property type="entry name" value="NAD(P)-binding Rossmann-fold domains"/>
    <property type="match status" value="3"/>
</dbReference>
<dbReference type="InterPro" id="IPR014030">
    <property type="entry name" value="Ketoacyl_synth_N"/>
</dbReference>
<dbReference type="SMART" id="SM00823">
    <property type="entry name" value="PKS_PP"/>
    <property type="match status" value="1"/>
</dbReference>
<dbReference type="CDD" id="cd00833">
    <property type="entry name" value="PKS"/>
    <property type="match status" value="1"/>
</dbReference>
<feature type="region of interest" description="C-terminal hotdog fold" evidence="9">
    <location>
        <begin position="1022"/>
        <end position="1161"/>
    </location>
</feature>
<comment type="caution">
    <text evidence="14">The sequence shown here is derived from an EMBL/GenBank/DDBJ whole genome shotgun (WGS) entry which is preliminary data.</text>
</comment>
<dbReference type="InterPro" id="IPR013149">
    <property type="entry name" value="ADH-like_C"/>
</dbReference>
<sequence length="2519" mass="265259">MDRFERAVAVVGVGCRLPGGITDLDGLWSVLRDGRDMVGEMPADRLPRQRVVDPETVRPGRSYTAAGGFLEDVASFDAAYFGMSPAEARHIDPQQRLLLEMAAEALDDAALPAGALAGSDTCVYVGVSDPGYGVTLSMMQDHTSPHTMPGATLSLTANRLSYAFDLRGPSMAVDTACSSALVALDRACRTLREGTGRIALAGGVNVLSTPYPFAGFSYAGMLSRRGRCAAFSAEADGFVRAEGGAVLVLKRLTDALADGDRVHAVLAATGNNTDGRSTGLIVPSAETQEALLHTVYREAGIDPDDLVYVEAHGTGTQVGDPAEAEAIGRALGRRRSGGPLPIGSVKSNLGHLEPASGMAGLLKAILVLRHATVPASLHARPLNPAIDFEGLGLAPAVEPVPLTVGPRAAVGVSAFGFGGANAHVVVLPPPTGREPAPAPEPEPGPLPLVVSARSPKALKEMAARMAGRLRDTAPGEFYDLAHTSTVRRTAHPHRAAVLAADPQEAARQLELLAAAEPARGALVRTSERGGTAFVYSGNASQWPGMGADLLKSSPVFRAAVEEADAALAPHLGWSVAKELAHPRPPSWQRTEIAQPALFAVQTGLTALLASYGVRPCAVAGHSVGEVAAAHAAGVLTLEQAALVIAERSRTQGATAGRGRMAAVGLPEEQAREELRAHGDALELAGVNSERDVTVAGDADALAAWGADLTARGVFFRELALDYAFHSRAMDPIREPLLNALDGLSPAPARVPFVSTVTGTPLEGPELDAEYWWRNVREPVRFAEAAALLAEEHAGVLVEVGPHPVLRPYLRRTGAGCVPTLHREGDGVRETAAAVAAVLATDTGTDWHHHFPRPGRVVDLPAYPWQHERYWHGAPQDLVVRATGDGTLDHPLAGERMPAPHPVWHGTVEPQLVPWLGDHRIGEDVLMPAAAYVEMALSAGRRALDRPVEVRHLEIGRPLSVPWPDPTPLALQTAVTPEDGALTVSVREEHHGECRPVVRAQVRTLLGTAPAPLDLDALRARCERRLDGPEFYARCHGIGLNCGPAFQLIDRVDAGEGEALVSYRLPHEAGAYTAHPVLLDAPLQATVALAGPDAESAAFLPTVFGSVRVWRTPSPTGVVHLRRRARSANEICWDITYADPDGTVTAEIEGCRTRRGHLAEHTPLTVQGTVLRAAPHPGTPAAPSPLPAPTEVLRAVEDRVAAARAALDDSAHDRFLAAAARAGAHCWAAALHGLLADPAAPFTTADLVAGGLQPRHRRAARLLLPLLAEHGLVRQEGEGRRFTGTAIRPEEVLRALVEDHPAYGVETLVLNRHLRRLPDVLRGLVDAAGLLPSGDSVHEQLRETGPAHRFAQRTVQALLGELVARWPADRPLRVLEVGASTTALTAAVLPVLPAERTHYTCAAPAQSALARAQHRFAAYEDLVEYRVLDTNLDPVDQGLPRGGFDLVLAGEALHGTADLALTLRRLHSVLAPGGHLLAVEPHDVRLQALVSGTLDDFWERGDHALRPDCRVLPRDRWAPLLRRCGYSGVAQTGPEDRSVLLAAADHDGAAVGHDGTPVDHDGTRADQDGMAVGHDGTAGAQPSRPLPGAVWLIAVEDDTETATARELAARLGRARVVTAPEEASGWADLLAADDDARETAPHPPSHTATPAVGPAGRRDAAPAGTAGPRVVVLLAAPGPEPEEVVTRTTRRAGLLRALAAACDGLDGGGTALVRLVTRPTGLFPAPEESSHPVDAAIWAAGRSLANERPDLDLRRLSCHRTGSPGTDAARLAEELLAPGGEERDAREDEVVLTARGRFVPRQVEHPAEEPAAVPAPGTPFVLEARDPGLHRRLVWRATEIPEPGPGEVALEMRAVALNYRDPMRANGLLPPEAVEGSPVGRGLGTDGAGIVRAVGAGVTGLAPGDRVCGLVPAALASHATSPAMAVMRIPDDMSFTEAATFPVAFLTIHETLVNKARLAAGETVLVHGGAGAVGLAVLQCARRQGARVLATAGSETKRDLLRTLGVEDVLDSRSLDFVPRVRELTGDRGVDVVVNSLSGEAIAQGLDLLAPNGRFVELGKRDIFLNTPLGLRPFDRSLTFIGFNLDAVIGAPALASRLLADFEAELRSGGYRPLPHTVHPAARVDEAFHLLQHSRHTGKVVVSFDPLDEPVPVEPAPGAPRPDAEGTYLITGGLSGLGAATARRLAEGGARHLALVSRRGSAAPEAPALLRDLAERGVRATAYAADVTDEAALRGVLDAVDATGHPLRGLVHAAMHLDDAVLADLDDERFAAVLAPKALGAALLDRLTAERAPDLDLFLGHSSVSAAIGNPGQSSYAAANAYLEALARARRAAGRAGTALAWGPIGGTGYVARSGMGTAMAERGLELLTPEEVLATADRLLAEGVEVAGAGRYRWGAARHLLPALATPRFGRLAPASSVTSPDARAELLRTLKVLSADEAVEKITDTLLGLLATVLQTDPADLDARRNVTDYGLDSLLGMQFLVRARDLFDIRLAPADLATGRTLGHMARLIHQRLEPRQ</sequence>
<dbReference type="InterPro" id="IPR049900">
    <property type="entry name" value="PKS_mFAS_DH"/>
</dbReference>
<dbReference type="InterPro" id="IPR014031">
    <property type="entry name" value="Ketoacyl_synth_C"/>
</dbReference>
<dbReference type="Pfam" id="PF00698">
    <property type="entry name" value="Acyl_transf_1"/>
    <property type="match status" value="1"/>
</dbReference>
<feature type="region of interest" description="Disordered" evidence="10">
    <location>
        <begin position="1635"/>
        <end position="1662"/>
    </location>
</feature>
<feature type="domain" description="Ketosynthase family 3 (KS3)" evidence="12">
    <location>
        <begin position="5"/>
        <end position="428"/>
    </location>
</feature>
<dbReference type="GO" id="GO:0006633">
    <property type="term" value="P:fatty acid biosynthetic process"/>
    <property type="evidence" value="ECO:0007669"/>
    <property type="project" value="InterPro"/>
</dbReference>
<dbReference type="Pfam" id="PF21089">
    <property type="entry name" value="PKS_DH_N"/>
    <property type="match status" value="1"/>
</dbReference>
<reference evidence="14 15" key="1">
    <citation type="submission" date="2020-07" db="EMBL/GenBank/DDBJ databases">
        <title>Differential regulation of undecylprodigiosin biosynthesis in the yeast-scavenging Streptomyces strain MBK6.</title>
        <authorList>
            <person name="Baral B."/>
            <person name="Siitonen V."/>
            <person name="Laughlin M."/>
            <person name="Yamada K."/>
            <person name="Ilomaeki M."/>
            <person name="Metsae-Ketelae M."/>
            <person name="Niemi J."/>
        </authorList>
    </citation>
    <scope>NUCLEOTIDE SEQUENCE [LARGE SCALE GENOMIC DNA]</scope>
    <source>
        <strain evidence="14 15">MBK6</strain>
    </source>
</reference>
<evidence type="ECO:0000256" key="6">
    <source>
        <dbReference type="ARBA" id="ARBA00023194"/>
    </source>
</evidence>
<evidence type="ECO:0000256" key="8">
    <source>
        <dbReference type="ARBA" id="ARBA00023315"/>
    </source>
</evidence>
<dbReference type="Pfam" id="PF02801">
    <property type="entry name" value="Ketoacyl-synt_C"/>
    <property type="match status" value="1"/>
</dbReference>
<dbReference type="SUPFAM" id="SSF55048">
    <property type="entry name" value="Probable ACP-binding domain of malonyl-CoA ACP transacylase"/>
    <property type="match status" value="1"/>
</dbReference>
<dbReference type="Pfam" id="PF08659">
    <property type="entry name" value="KR"/>
    <property type="match status" value="1"/>
</dbReference>
<dbReference type="Gene3D" id="3.40.50.720">
    <property type="entry name" value="NAD(P)-binding Rossmann-like Domain"/>
    <property type="match status" value="3"/>
</dbReference>
<dbReference type="InterPro" id="IPR011032">
    <property type="entry name" value="GroES-like_sf"/>
</dbReference>
<dbReference type="SMART" id="SM00827">
    <property type="entry name" value="PKS_AT"/>
    <property type="match status" value="1"/>
</dbReference>
<dbReference type="SMART" id="SM00829">
    <property type="entry name" value="PKS_ER"/>
    <property type="match status" value="1"/>
</dbReference>
<keyword evidence="8" id="KW-0012">Acyltransferase</keyword>
<dbReference type="PROSITE" id="PS52004">
    <property type="entry name" value="KS3_2"/>
    <property type="match status" value="1"/>
</dbReference>
<dbReference type="InterPro" id="IPR049551">
    <property type="entry name" value="PKS_DH_C"/>
</dbReference>
<dbReference type="PANTHER" id="PTHR43775:SF37">
    <property type="entry name" value="SI:DKEY-61P9.11"/>
    <property type="match status" value="1"/>
</dbReference>
<keyword evidence="3" id="KW-0597">Phosphoprotein</keyword>
<dbReference type="Proteomes" id="UP000587608">
    <property type="component" value="Unassembled WGS sequence"/>
</dbReference>
<dbReference type="InterPro" id="IPR032821">
    <property type="entry name" value="PKS_assoc"/>
</dbReference>
<dbReference type="PANTHER" id="PTHR43775">
    <property type="entry name" value="FATTY ACID SYNTHASE"/>
    <property type="match status" value="1"/>
</dbReference>
<feature type="region of interest" description="Disordered" evidence="10">
    <location>
        <begin position="1548"/>
        <end position="1584"/>
    </location>
</feature>
<dbReference type="Gene3D" id="3.40.366.10">
    <property type="entry name" value="Malonyl-Coenzyme A Acyl Carrier Protein, domain 2"/>
    <property type="match status" value="1"/>
</dbReference>
<feature type="compositionally biased region" description="Basic and acidic residues" evidence="10">
    <location>
        <begin position="1555"/>
        <end position="1566"/>
    </location>
</feature>
<keyword evidence="6" id="KW-0045">Antibiotic biosynthesis</keyword>
<accession>A0A7W2DPE8</accession>
<dbReference type="InterPro" id="IPR049552">
    <property type="entry name" value="PKS_DH_N"/>
</dbReference>
<dbReference type="InterPro" id="IPR020807">
    <property type="entry name" value="PKS_DH"/>
</dbReference>
<dbReference type="Gene3D" id="3.40.47.10">
    <property type="match status" value="1"/>
</dbReference>